<evidence type="ECO:0000256" key="5">
    <source>
        <dbReference type="ARBA" id="ARBA00022723"/>
    </source>
</evidence>
<reference evidence="11" key="1">
    <citation type="submission" date="2020-07" db="EMBL/GenBank/DDBJ databases">
        <title>Huge and variable diversity of episymbiotic CPR bacteria and DPANN archaea in groundwater ecosystems.</title>
        <authorList>
            <person name="He C.Y."/>
            <person name="Keren R."/>
            <person name="Whittaker M."/>
            <person name="Farag I.F."/>
            <person name="Doudna J."/>
            <person name="Cate J.H.D."/>
            <person name="Banfield J.F."/>
        </authorList>
    </citation>
    <scope>NUCLEOTIDE SEQUENCE</scope>
    <source>
        <strain evidence="11">NC_groundwater_1482_Ag_S-0.65um_47_24</strain>
    </source>
</reference>
<name>A0A933GM41_UNCTE</name>
<dbReference type="Gene3D" id="2.20.25.90">
    <property type="entry name" value="ADC-like domains"/>
    <property type="match status" value="1"/>
</dbReference>
<dbReference type="Pfam" id="PF04879">
    <property type="entry name" value="Molybdop_Fe4S4"/>
    <property type="match status" value="1"/>
</dbReference>
<keyword evidence="3" id="KW-0004">4Fe-4S</keyword>
<evidence type="ECO:0000256" key="2">
    <source>
        <dbReference type="ARBA" id="ARBA00010312"/>
    </source>
</evidence>
<dbReference type="InterPro" id="IPR050612">
    <property type="entry name" value="Prok_Mopterin_Oxidored"/>
</dbReference>
<dbReference type="InterPro" id="IPR006655">
    <property type="entry name" value="Mopterin_OxRdtase_prok_CS"/>
</dbReference>
<dbReference type="SUPFAM" id="SSF53706">
    <property type="entry name" value="Formate dehydrogenase/DMSO reductase, domains 1-3"/>
    <property type="match status" value="1"/>
</dbReference>
<evidence type="ECO:0000256" key="8">
    <source>
        <dbReference type="ARBA" id="ARBA00023004"/>
    </source>
</evidence>
<dbReference type="InterPro" id="IPR006963">
    <property type="entry name" value="Mopterin_OxRdtase_4Fe-4S_dom"/>
</dbReference>
<dbReference type="Pfam" id="PF10518">
    <property type="entry name" value="TAT_signal"/>
    <property type="match status" value="1"/>
</dbReference>
<dbReference type="PROSITE" id="PS00932">
    <property type="entry name" value="MOLYBDOPTERIN_PROK_3"/>
    <property type="match status" value="1"/>
</dbReference>
<dbReference type="Gene3D" id="2.40.40.20">
    <property type="match status" value="1"/>
</dbReference>
<evidence type="ECO:0000313" key="11">
    <source>
        <dbReference type="EMBL" id="MBI4595100.1"/>
    </source>
</evidence>
<dbReference type="GO" id="GO:0043546">
    <property type="term" value="F:molybdopterin cofactor binding"/>
    <property type="evidence" value="ECO:0007669"/>
    <property type="project" value="InterPro"/>
</dbReference>
<dbReference type="SMART" id="SM00926">
    <property type="entry name" value="Molybdop_Fe4S4"/>
    <property type="match status" value="1"/>
</dbReference>
<dbReference type="PANTHER" id="PTHR43742">
    <property type="entry name" value="TRIMETHYLAMINE-N-OXIDE REDUCTASE"/>
    <property type="match status" value="1"/>
</dbReference>
<keyword evidence="9" id="KW-0411">Iron-sulfur</keyword>
<evidence type="ECO:0000313" key="12">
    <source>
        <dbReference type="Proteomes" id="UP000772181"/>
    </source>
</evidence>
<evidence type="ECO:0000256" key="3">
    <source>
        <dbReference type="ARBA" id="ARBA00022485"/>
    </source>
</evidence>
<dbReference type="PANTHER" id="PTHR43742:SF9">
    <property type="entry name" value="TETRATHIONATE REDUCTASE SUBUNIT A"/>
    <property type="match status" value="1"/>
</dbReference>
<proteinExistence type="inferred from homology"/>
<dbReference type="PROSITE" id="PS51318">
    <property type="entry name" value="TAT"/>
    <property type="match status" value="1"/>
</dbReference>
<dbReference type="InterPro" id="IPR006311">
    <property type="entry name" value="TAT_signal"/>
</dbReference>
<dbReference type="PROSITE" id="PS51669">
    <property type="entry name" value="4FE4S_MOW_BIS_MGD"/>
    <property type="match status" value="1"/>
</dbReference>
<keyword evidence="8" id="KW-0408">Iron</keyword>
<dbReference type="GO" id="GO:0046872">
    <property type="term" value="F:metal ion binding"/>
    <property type="evidence" value="ECO:0007669"/>
    <property type="project" value="UniProtKB-KW"/>
</dbReference>
<dbReference type="SUPFAM" id="SSF50692">
    <property type="entry name" value="ADC-like"/>
    <property type="match status" value="1"/>
</dbReference>
<dbReference type="AlphaFoldDB" id="A0A933GM41"/>
<dbReference type="Gene3D" id="3.30.2070.10">
    <property type="entry name" value="Formate dehydrogenase/DMSO reductase"/>
    <property type="match status" value="1"/>
</dbReference>
<dbReference type="InterPro" id="IPR009010">
    <property type="entry name" value="Asp_de-COase-like_dom_sf"/>
</dbReference>
<dbReference type="GO" id="GO:0016491">
    <property type="term" value="F:oxidoreductase activity"/>
    <property type="evidence" value="ECO:0007669"/>
    <property type="project" value="UniProtKB-KW"/>
</dbReference>
<dbReference type="NCBIfam" id="TIGR01409">
    <property type="entry name" value="TAT_signal_seq"/>
    <property type="match status" value="1"/>
</dbReference>
<feature type="non-terminal residue" evidence="11">
    <location>
        <position position="761"/>
    </location>
</feature>
<evidence type="ECO:0000256" key="6">
    <source>
        <dbReference type="ARBA" id="ARBA00022729"/>
    </source>
</evidence>
<keyword evidence="7" id="KW-0560">Oxidoreductase</keyword>
<comment type="caution">
    <text evidence="11">The sequence shown here is derived from an EMBL/GenBank/DDBJ whole genome shotgun (WGS) entry which is preliminary data.</text>
</comment>
<evidence type="ECO:0000256" key="4">
    <source>
        <dbReference type="ARBA" id="ARBA00022505"/>
    </source>
</evidence>
<evidence type="ECO:0000256" key="7">
    <source>
        <dbReference type="ARBA" id="ARBA00023002"/>
    </source>
</evidence>
<dbReference type="Pfam" id="PF00384">
    <property type="entry name" value="Molybdopterin"/>
    <property type="match status" value="1"/>
</dbReference>
<dbReference type="InterPro" id="IPR019546">
    <property type="entry name" value="TAT_signal_bac_arc"/>
</dbReference>
<accession>A0A933GM41</accession>
<protein>
    <submittedName>
        <fullName evidence="11">Molybdopterin-dependent oxidoreductase</fullName>
    </submittedName>
</protein>
<evidence type="ECO:0000259" key="10">
    <source>
        <dbReference type="PROSITE" id="PS51669"/>
    </source>
</evidence>
<dbReference type="Pfam" id="PF01568">
    <property type="entry name" value="Molydop_binding"/>
    <property type="match status" value="1"/>
</dbReference>
<comment type="cofactor">
    <cofactor evidence="1">
        <name>Mo-bis(molybdopterin guanine dinucleotide)</name>
        <dbReference type="ChEBI" id="CHEBI:60539"/>
    </cofactor>
</comment>
<keyword evidence="5" id="KW-0479">Metal-binding</keyword>
<evidence type="ECO:0000256" key="1">
    <source>
        <dbReference type="ARBA" id="ARBA00001942"/>
    </source>
</evidence>
<dbReference type="InterPro" id="IPR006656">
    <property type="entry name" value="Mopterin_OxRdtase"/>
</dbReference>
<keyword evidence="4" id="KW-0500">Molybdenum</keyword>
<dbReference type="Gene3D" id="3.40.228.10">
    <property type="entry name" value="Dimethylsulfoxide Reductase, domain 2"/>
    <property type="match status" value="1"/>
</dbReference>
<evidence type="ECO:0000256" key="9">
    <source>
        <dbReference type="ARBA" id="ARBA00023014"/>
    </source>
</evidence>
<dbReference type="GO" id="GO:0051539">
    <property type="term" value="F:4 iron, 4 sulfur cluster binding"/>
    <property type="evidence" value="ECO:0007669"/>
    <property type="project" value="UniProtKB-KW"/>
</dbReference>
<gene>
    <name evidence="11" type="ORF">HY730_01835</name>
</gene>
<dbReference type="InterPro" id="IPR006657">
    <property type="entry name" value="MoPterin_dinucl-bd_dom"/>
</dbReference>
<feature type="domain" description="4Fe-4S Mo/W bis-MGD-type" evidence="10">
    <location>
        <begin position="43"/>
        <end position="99"/>
    </location>
</feature>
<sequence>MTIISRRDFIKASGATVAGAALIPGIDFQALVPASQVQPSIQEKLIASGCNGCVGWCPVMVRVVDGKAVRVEGNPNSKWTGGKLCPRGRLNLQILYDPDRVKKPLKRTNPKKGRDEDPKWVEITWDVAIATIATKMKELRDKGTPERFALFRGRYTPLAADIFYGRLVKAYGSPNTISHSTLCSETDKSGNWYARGKLAYSAYDFEDTNYIIAFGTPFLESQRPTTGLIASWPKGRRGRAVRPKTVVVDPRLSVTAAKADEWIPVNPGTDGALALGLAHEILTSGLWDRKFVGDFKDKTNKFVTGKTVAEEDWADAYTLGLVKWWNLFLKDFSPKEASAKTGVPEATIKRIAQEFATTKPAVTTRGRGAGAWPGNGTYNIYAIYALNGLVGSVDVKGGINHYPSVNFSNEPIPIEQDDIAKTGTKKPRIDEKGTIKYPYADVVTNNAADNILKDFPNPIEIALGFWNNFAFSAPGSKRWEEALKKIPFVIHHTTHISEWSTYSDIILPAKTYMEKWSAGSPAGGATLYSGATLFQPVVTPLYDTKSEEELAIALGKKLGESYPSIKKSFDGVGGAYGDTAEGYTRIRTESFWKPLAGGWEEFKEKGTVNTGPYKFKWEFDTPSKKFEFYSGNLKKLFTDKKVTDANLDTYHIKARGDLVYLPHFEDPIFIGDPAKFPLVLISYKNQLNQEGRSANTPWAQEMYLNPLYGTGWTNFAEINPETAKKFGIADGDNVNIESEVGKIKAVAKLSEGVHPDAVAMC</sequence>
<dbReference type="Gene3D" id="3.40.50.740">
    <property type="match status" value="1"/>
</dbReference>
<dbReference type="EMBL" id="JACQWF010000085">
    <property type="protein sequence ID" value="MBI4595100.1"/>
    <property type="molecule type" value="Genomic_DNA"/>
</dbReference>
<dbReference type="Proteomes" id="UP000772181">
    <property type="component" value="Unassembled WGS sequence"/>
</dbReference>
<comment type="similarity">
    <text evidence="2">Belongs to the prokaryotic molybdopterin-containing oxidoreductase family.</text>
</comment>
<organism evidence="11 12">
    <name type="scientific">Tectimicrobiota bacterium</name>
    <dbReference type="NCBI Taxonomy" id="2528274"/>
    <lineage>
        <taxon>Bacteria</taxon>
        <taxon>Pseudomonadati</taxon>
        <taxon>Nitrospinota/Tectimicrobiota group</taxon>
        <taxon>Candidatus Tectimicrobiota</taxon>
    </lineage>
</organism>
<keyword evidence="6" id="KW-0732">Signal</keyword>